<accession>A0A2S2DYX5</accession>
<dbReference type="AlphaFoldDB" id="A0A2S2DYX5"/>
<organism evidence="1 2">
    <name type="scientific">Saliniradius amylolyticus</name>
    <dbReference type="NCBI Taxonomy" id="2183582"/>
    <lineage>
        <taxon>Bacteria</taxon>
        <taxon>Pseudomonadati</taxon>
        <taxon>Pseudomonadota</taxon>
        <taxon>Gammaproteobacteria</taxon>
        <taxon>Alteromonadales</taxon>
        <taxon>Alteromonadaceae</taxon>
        <taxon>Saliniradius</taxon>
    </lineage>
</organism>
<evidence type="ECO:0000313" key="1">
    <source>
        <dbReference type="EMBL" id="AWL10601.1"/>
    </source>
</evidence>
<proteinExistence type="predicted"/>
<dbReference type="Proteomes" id="UP000245728">
    <property type="component" value="Chromosome"/>
</dbReference>
<evidence type="ECO:0000313" key="2">
    <source>
        <dbReference type="Proteomes" id="UP000245728"/>
    </source>
</evidence>
<dbReference type="KEGG" id="salh:HMF8227_00093"/>
<protein>
    <submittedName>
        <fullName evidence="1">Uncharacterized protein</fullName>
    </submittedName>
</protein>
<keyword evidence="2" id="KW-1185">Reference proteome</keyword>
<name>A0A2S2DYX5_9ALTE</name>
<gene>
    <name evidence="1" type="ORF">HMF8227_00093</name>
</gene>
<sequence>MTSKETAGELRVKPGVNARLFYQSLLSGVVFDVQQLDLKNQG</sequence>
<reference evidence="1 2" key="1">
    <citation type="submission" date="2018-05" db="EMBL/GenBank/DDBJ databases">
        <title>Salinimonas sp. HMF8227 Genome sequencing and assembly.</title>
        <authorList>
            <person name="Kang H."/>
            <person name="Kang J."/>
            <person name="Cha I."/>
            <person name="Kim H."/>
            <person name="Joh K."/>
        </authorList>
    </citation>
    <scope>NUCLEOTIDE SEQUENCE [LARGE SCALE GENOMIC DNA]</scope>
    <source>
        <strain evidence="1 2">HMF8227</strain>
    </source>
</reference>
<dbReference type="EMBL" id="CP029347">
    <property type="protein sequence ID" value="AWL10601.1"/>
    <property type="molecule type" value="Genomic_DNA"/>
</dbReference>